<feature type="compositionally biased region" description="Basic and acidic residues" evidence="2">
    <location>
        <begin position="909"/>
        <end position="918"/>
    </location>
</feature>
<dbReference type="PROSITE" id="PS50821">
    <property type="entry name" value="PAZ"/>
    <property type="match status" value="1"/>
</dbReference>
<dbReference type="GO" id="GO:0003723">
    <property type="term" value="F:RNA binding"/>
    <property type="evidence" value="ECO:0007669"/>
    <property type="project" value="InterPro"/>
</dbReference>
<dbReference type="OrthoDB" id="5812648at2759"/>
<dbReference type="Proteomes" id="UP000274756">
    <property type="component" value="Unassembled WGS sequence"/>
</dbReference>
<evidence type="ECO:0000313" key="8">
    <source>
        <dbReference type="WBParaSite" id="DME_0000549601-mRNA-1"/>
    </source>
</evidence>
<reference evidence="8" key="1">
    <citation type="submission" date="2016-04" db="UniProtKB">
        <authorList>
            <consortium name="WormBaseParasite"/>
        </authorList>
    </citation>
    <scope>IDENTIFICATION</scope>
</reference>
<evidence type="ECO:0000259" key="4">
    <source>
        <dbReference type="PROSITE" id="PS50822"/>
    </source>
</evidence>
<dbReference type="Pfam" id="PF02170">
    <property type="entry name" value="PAZ"/>
    <property type="match status" value="1"/>
</dbReference>
<dbReference type="InterPro" id="IPR003100">
    <property type="entry name" value="PAZ_dom"/>
</dbReference>
<evidence type="ECO:0000256" key="2">
    <source>
        <dbReference type="SAM" id="MobiDB-lite"/>
    </source>
</evidence>
<dbReference type="InterPro" id="IPR003165">
    <property type="entry name" value="Piwi"/>
</dbReference>
<dbReference type="InterPro" id="IPR057272">
    <property type="entry name" value="Piwi_nem"/>
</dbReference>
<dbReference type="Pfam" id="PF02171">
    <property type="entry name" value="Piwi"/>
    <property type="match status" value="1"/>
</dbReference>
<gene>
    <name evidence="5" type="ORF">DME_LOCUS602</name>
</gene>
<dbReference type="PROSITE" id="PS50822">
    <property type="entry name" value="PIWI"/>
    <property type="match status" value="1"/>
</dbReference>
<evidence type="ECO:0000256" key="1">
    <source>
        <dbReference type="RuleBase" id="RU361178"/>
    </source>
</evidence>
<dbReference type="SUPFAM" id="SSF101690">
    <property type="entry name" value="PAZ domain"/>
    <property type="match status" value="1"/>
</dbReference>
<dbReference type="InterPro" id="IPR012337">
    <property type="entry name" value="RNaseH-like_sf"/>
</dbReference>
<dbReference type="WBParaSite" id="DME_0000549601-mRNA-1">
    <property type="protein sequence ID" value="DME_0000549601-mRNA-1"/>
    <property type="gene ID" value="DME_0000549601"/>
</dbReference>
<dbReference type="InterPro" id="IPR036397">
    <property type="entry name" value="RNaseH_sf"/>
</dbReference>
<dbReference type="SMART" id="SM00949">
    <property type="entry name" value="PAZ"/>
    <property type="match status" value="1"/>
</dbReference>
<evidence type="ECO:0000259" key="3">
    <source>
        <dbReference type="PROSITE" id="PS50821"/>
    </source>
</evidence>
<feature type="region of interest" description="Disordered" evidence="2">
    <location>
        <begin position="894"/>
        <end position="918"/>
    </location>
</feature>
<evidence type="ECO:0000313" key="6">
    <source>
        <dbReference type="Proteomes" id="UP000038040"/>
    </source>
</evidence>
<feature type="domain" description="PAZ" evidence="3">
    <location>
        <begin position="271"/>
        <end position="391"/>
    </location>
</feature>
<evidence type="ECO:0000313" key="7">
    <source>
        <dbReference type="Proteomes" id="UP000274756"/>
    </source>
</evidence>
<dbReference type="Proteomes" id="UP000038040">
    <property type="component" value="Unplaced"/>
</dbReference>
<feature type="domain" description="Piwi" evidence="4">
    <location>
        <begin position="565"/>
        <end position="896"/>
    </location>
</feature>
<dbReference type="Gene3D" id="3.30.420.10">
    <property type="entry name" value="Ribonuclease H-like superfamily/Ribonuclease H"/>
    <property type="match status" value="1"/>
</dbReference>
<proteinExistence type="inferred from homology"/>
<name>A0A158Q4R8_DRAME</name>
<evidence type="ECO:0000313" key="5">
    <source>
        <dbReference type="EMBL" id="VDN50629.1"/>
    </source>
</evidence>
<comment type="similarity">
    <text evidence="1">Belongs to the argonaute family.</text>
</comment>
<dbReference type="CDD" id="cd02826">
    <property type="entry name" value="Piwi-like"/>
    <property type="match status" value="1"/>
</dbReference>
<dbReference type="InterPro" id="IPR036085">
    <property type="entry name" value="PAZ_dom_sf"/>
</dbReference>
<protein>
    <submittedName>
        <fullName evidence="8">PAZ domain-containing protein</fullName>
    </submittedName>
</protein>
<dbReference type="SMART" id="SM00950">
    <property type="entry name" value="Piwi"/>
    <property type="match status" value="1"/>
</dbReference>
<dbReference type="PANTHER" id="PTHR22891">
    <property type="entry name" value="EUKARYOTIC TRANSLATION INITIATION FACTOR 2C"/>
    <property type="match status" value="1"/>
</dbReference>
<sequence length="939" mass="105800">MDISHSNGENKPKLKPEDSIIPAKVSSGKIVSGQKMNICVNGYELDISKAIEMVYKFELKFYAEKTSTKSSGKTKMKELHRGPKNDVALVLRHHILWKIFIALLEQNETFFGQDKKKFFYDCGTTFYSIEKLFDRYEGEREFQLQVNTLSSEIRDFVGRNCQMIVAKLLPCEEIFLSDTTAVADCIAIRERSLQQFLEIATTQMMYHNSNSLIFGNKTYDLPSRHMQQLTGGKVLASGMEKSVRFVGNEWETAIAMVQIDSKKGAFFKEGPMMELINALINRAPMSALINDVRLRQKVAKQLKDLVVRTTHLPSGQRTFSIFGITAESADNVKIIIENQEVSVTDYILHKYQYRLKFGILPCAIERRVIGKDGGSSVFSSFHPLELLHVIGGQRVSIKKQNPELVDDLIKSCRVLPSKLKAANEEQRLRAFIDDRNEYLAHLGIKVISTPKAASATVVYPPAILYNNGKIEPDGSGNMDWRLSVPRFSPNRLFLRPANPPRRWVVFTFNNATDKNSVDSFIQAFIKRSNDHGIKLTNPSRSERYDNTDISFLIEKMKFMQQNHVEYVLFVTGERRDPVHDVMKFIELSCKIVTQHIQSKTLTKAISNRGAEMTLDNLIMKMNLKLGGLNHGLVGSQVLLKQNRLSTDPMTNIWLRHSRMIIGLDVSHSAPQSLYERQAKIAPSEPTVVGMAYSCGSPLHLAGEYWMQQPRLAVLQNLKDHIAKAIKHFRNCNSCFPEHVLIYRGGVSEGQYLKVMIEEAASIRAGFVEAIAGGPEHIRLTIITVQTNSNYRIVPLNIRGETASEQNVPAGTFVDADVVHPTQTEFVMVAHKSIMGTARPVRCTVLVDDPPRMLMDELKGVTNALCYGHEIVTSPVSIPAHLYAASDLAKRGRNNWKVANDGDSQSGDGEGGRYRNNGHENFFEEMSTDLKPSLAYKFWA</sequence>
<dbReference type="STRING" id="318479.A0A158Q4R8"/>
<organism evidence="6 8">
    <name type="scientific">Dracunculus medinensis</name>
    <name type="common">Guinea worm</name>
    <dbReference type="NCBI Taxonomy" id="318479"/>
    <lineage>
        <taxon>Eukaryota</taxon>
        <taxon>Metazoa</taxon>
        <taxon>Ecdysozoa</taxon>
        <taxon>Nematoda</taxon>
        <taxon>Chromadorea</taxon>
        <taxon>Rhabditida</taxon>
        <taxon>Spirurina</taxon>
        <taxon>Dracunculoidea</taxon>
        <taxon>Dracunculidae</taxon>
        <taxon>Dracunculus</taxon>
    </lineage>
</organism>
<reference evidence="5 7" key="2">
    <citation type="submission" date="2018-11" db="EMBL/GenBank/DDBJ databases">
        <authorList>
            <consortium name="Pathogen Informatics"/>
        </authorList>
    </citation>
    <scope>NUCLEOTIDE SEQUENCE [LARGE SCALE GENOMIC DNA]</scope>
</reference>
<dbReference type="Gene3D" id="2.170.260.10">
    <property type="entry name" value="paz domain"/>
    <property type="match status" value="1"/>
</dbReference>
<dbReference type="SUPFAM" id="SSF53098">
    <property type="entry name" value="Ribonuclease H-like"/>
    <property type="match status" value="1"/>
</dbReference>
<accession>A0A158Q4R8</accession>
<dbReference type="EMBL" id="UYYG01000005">
    <property type="protein sequence ID" value="VDN50629.1"/>
    <property type="molecule type" value="Genomic_DNA"/>
</dbReference>
<dbReference type="AlphaFoldDB" id="A0A158Q4R8"/>
<dbReference type="CDD" id="cd02846">
    <property type="entry name" value="PAZ_argonaute_like"/>
    <property type="match status" value="1"/>
</dbReference>
<dbReference type="Gene3D" id="3.40.50.2300">
    <property type="match status" value="1"/>
</dbReference>
<keyword evidence="7" id="KW-1185">Reference proteome</keyword>